<name>A0A6A5QZA9_AMPQU</name>
<dbReference type="CDD" id="cd05471">
    <property type="entry name" value="pepsin_like"/>
    <property type="match status" value="1"/>
</dbReference>
<reference evidence="5" key="1">
    <citation type="journal article" date="2020" name="Stud. Mycol.">
        <title>101 Dothideomycetes genomes: a test case for predicting lifestyles and emergence of pathogens.</title>
        <authorList>
            <person name="Haridas S."/>
            <person name="Albert R."/>
            <person name="Binder M."/>
            <person name="Bloem J."/>
            <person name="Labutti K."/>
            <person name="Salamov A."/>
            <person name="Andreopoulos B."/>
            <person name="Baker S."/>
            <person name="Barry K."/>
            <person name="Bills G."/>
            <person name="Bluhm B."/>
            <person name="Cannon C."/>
            <person name="Castanera R."/>
            <person name="Culley D."/>
            <person name="Daum C."/>
            <person name="Ezra D."/>
            <person name="Gonzalez J."/>
            <person name="Henrissat B."/>
            <person name="Kuo A."/>
            <person name="Liang C."/>
            <person name="Lipzen A."/>
            <person name="Lutzoni F."/>
            <person name="Magnuson J."/>
            <person name="Mondo S."/>
            <person name="Nolan M."/>
            <person name="Ohm R."/>
            <person name="Pangilinan J."/>
            <person name="Park H.-J."/>
            <person name="Ramirez L."/>
            <person name="Alfaro M."/>
            <person name="Sun H."/>
            <person name="Tritt A."/>
            <person name="Yoshinaga Y."/>
            <person name="Zwiers L.-H."/>
            <person name="Turgeon B."/>
            <person name="Goodwin S."/>
            <person name="Spatafora J."/>
            <person name="Crous P."/>
            <person name="Grigoriev I."/>
        </authorList>
    </citation>
    <scope>NUCLEOTIDE SEQUENCE</scope>
    <source>
        <strain evidence="5">HMLAC05119</strain>
    </source>
</reference>
<dbReference type="Pfam" id="PF00026">
    <property type="entry name" value="Asp"/>
    <property type="match status" value="1"/>
</dbReference>
<dbReference type="InterPro" id="IPR034164">
    <property type="entry name" value="Pepsin-like_dom"/>
</dbReference>
<dbReference type="PRINTS" id="PR00792">
    <property type="entry name" value="PEPSIN"/>
</dbReference>
<dbReference type="InterPro" id="IPR033121">
    <property type="entry name" value="PEPTIDASE_A1"/>
</dbReference>
<dbReference type="Gene3D" id="2.40.70.10">
    <property type="entry name" value="Acid Proteases"/>
    <property type="match status" value="2"/>
</dbReference>
<keyword evidence="6" id="KW-1185">Reference proteome</keyword>
<feature type="active site" evidence="2">
    <location>
        <position position="322"/>
    </location>
</feature>
<dbReference type="PANTHER" id="PTHR47966:SF47">
    <property type="entry name" value="ENDOPEPTIDASE, PUTATIVE (AFU_ORTHOLOGUE AFUA_3G01220)-RELATED"/>
    <property type="match status" value="1"/>
</dbReference>
<dbReference type="SUPFAM" id="SSF50630">
    <property type="entry name" value="Acid proteases"/>
    <property type="match status" value="1"/>
</dbReference>
<dbReference type="Proteomes" id="UP000800096">
    <property type="component" value="Unassembled WGS sequence"/>
</dbReference>
<evidence type="ECO:0000256" key="1">
    <source>
        <dbReference type="ARBA" id="ARBA00007447"/>
    </source>
</evidence>
<evidence type="ECO:0000313" key="6">
    <source>
        <dbReference type="Proteomes" id="UP000800096"/>
    </source>
</evidence>
<feature type="signal peptide" evidence="3">
    <location>
        <begin position="1"/>
        <end position="21"/>
    </location>
</feature>
<evidence type="ECO:0000259" key="4">
    <source>
        <dbReference type="PROSITE" id="PS51767"/>
    </source>
</evidence>
<proteinExistence type="inferred from homology"/>
<protein>
    <submittedName>
        <fullName evidence="5">Aspartic peptidase domain-containing protein</fullName>
    </submittedName>
</protein>
<dbReference type="PANTHER" id="PTHR47966">
    <property type="entry name" value="BETA-SITE APP-CLEAVING ENZYME, ISOFORM A-RELATED"/>
    <property type="match status" value="1"/>
</dbReference>
<comment type="similarity">
    <text evidence="1">Belongs to the peptidase A1 family.</text>
</comment>
<evidence type="ECO:0000256" key="2">
    <source>
        <dbReference type="PIRSR" id="PIRSR601461-1"/>
    </source>
</evidence>
<dbReference type="InterPro" id="IPR001461">
    <property type="entry name" value="Aspartic_peptidase_A1"/>
</dbReference>
<dbReference type="OrthoDB" id="15189at2759"/>
<dbReference type="GO" id="GO:0006508">
    <property type="term" value="P:proteolysis"/>
    <property type="evidence" value="ECO:0007669"/>
    <property type="project" value="InterPro"/>
</dbReference>
<sequence>MRIPHVTIFGISLIALSIVTATTGHGRIAARNDITDNVLELTIQDEPRRTSSPASQHLARRCANSLCNRGIQQDLVSYTRGRSYTASISIGGQRFALIIDTGSTGTWVATTGFICYNSTRHVVPSSECRFGPLFNSAASTSFKYINQETEIGYAGGNFVRGHKAKDKLRIEGVMPQHSSNVIEQTITTVTEAYFHGDRVSSGLLGLAYPVVQALNREEEISDSFLYTLFQDRNIPPILSLALNRSTSSTPRAGGLLAFGGIPDIATNDDWVQTPIIPHASGIGVYNIEVDGFSIRPSSLNPMTLFTWEREDYGSSRQTMIIDSGATSTHLPPEVVEYVAKLFSPRAHYDHILKHYVVACNAEVPHFGIKIAGTTYRIPEEDLIIERREQRRRGQCSLKIVPSKDGVLVLGASWLKNVVVVFDMHNAAWTEGGSSNRDSSYLGYVSIASRKEY</sequence>
<dbReference type="AlphaFoldDB" id="A0A6A5QZA9"/>
<dbReference type="EMBL" id="ML979132">
    <property type="protein sequence ID" value="KAF1920803.1"/>
    <property type="molecule type" value="Genomic_DNA"/>
</dbReference>
<gene>
    <name evidence="5" type="ORF">BDU57DRAFT_25492</name>
</gene>
<feature type="active site" evidence="2">
    <location>
        <position position="100"/>
    </location>
</feature>
<evidence type="ECO:0000256" key="3">
    <source>
        <dbReference type="SAM" id="SignalP"/>
    </source>
</evidence>
<accession>A0A6A5QZA9</accession>
<keyword evidence="3" id="KW-0732">Signal</keyword>
<evidence type="ECO:0000313" key="5">
    <source>
        <dbReference type="EMBL" id="KAF1920803.1"/>
    </source>
</evidence>
<dbReference type="GO" id="GO:0004190">
    <property type="term" value="F:aspartic-type endopeptidase activity"/>
    <property type="evidence" value="ECO:0007669"/>
    <property type="project" value="InterPro"/>
</dbReference>
<dbReference type="GO" id="GO:0000324">
    <property type="term" value="C:fungal-type vacuole"/>
    <property type="evidence" value="ECO:0007669"/>
    <property type="project" value="TreeGrafter"/>
</dbReference>
<feature type="domain" description="Peptidase A1" evidence="4">
    <location>
        <begin position="84"/>
        <end position="431"/>
    </location>
</feature>
<feature type="chain" id="PRO_5025533658" evidence="3">
    <location>
        <begin position="22"/>
        <end position="452"/>
    </location>
</feature>
<organism evidence="5 6">
    <name type="scientific">Ampelomyces quisqualis</name>
    <name type="common">Powdery mildew agent</name>
    <dbReference type="NCBI Taxonomy" id="50730"/>
    <lineage>
        <taxon>Eukaryota</taxon>
        <taxon>Fungi</taxon>
        <taxon>Dikarya</taxon>
        <taxon>Ascomycota</taxon>
        <taxon>Pezizomycotina</taxon>
        <taxon>Dothideomycetes</taxon>
        <taxon>Pleosporomycetidae</taxon>
        <taxon>Pleosporales</taxon>
        <taxon>Pleosporineae</taxon>
        <taxon>Phaeosphaeriaceae</taxon>
        <taxon>Ampelomyces</taxon>
    </lineage>
</organism>
<dbReference type="InterPro" id="IPR021109">
    <property type="entry name" value="Peptidase_aspartic_dom_sf"/>
</dbReference>
<dbReference type="PROSITE" id="PS51767">
    <property type="entry name" value="PEPTIDASE_A1"/>
    <property type="match status" value="1"/>
</dbReference>